<dbReference type="PANTHER" id="PTHR12213:SF0">
    <property type="entry name" value="CORRINOID ADENOSYLTRANSFERASE MMAB"/>
    <property type="match status" value="1"/>
</dbReference>
<evidence type="ECO:0000259" key="5">
    <source>
        <dbReference type="Pfam" id="PF01923"/>
    </source>
</evidence>
<keyword evidence="1 4" id="KW-0808">Transferase</keyword>
<dbReference type="GO" id="GO:0008817">
    <property type="term" value="F:corrinoid adenosyltransferase activity"/>
    <property type="evidence" value="ECO:0007669"/>
    <property type="project" value="TreeGrafter"/>
</dbReference>
<feature type="domain" description="Cobalamin adenosyltransferase-like" evidence="5">
    <location>
        <begin position="5"/>
        <end position="112"/>
    </location>
</feature>
<dbReference type="OrthoDB" id="549173at2759"/>
<keyword evidence="2 4" id="KW-0547">Nucleotide-binding</keyword>
<dbReference type="EMBL" id="LR939393">
    <property type="protein sequence ID" value="CAD7255625.1"/>
    <property type="molecule type" value="Genomic_DNA"/>
</dbReference>
<comment type="similarity">
    <text evidence="4">Belongs to the Cob(I)alamin adenosyltransferase family.</text>
</comment>
<proteinExistence type="inferred from homology"/>
<gene>
    <name evidence="6" type="ORF">DSTB1V02_LOCUS15370</name>
</gene>
<sequence>MPVGVRQLLVQVQHQLFDFGGELAMPGHALLNIDALKALDLALQEYNARLPALQEFILPAGVRSVCLAHVCRTVARRAERSLVALVQTQPVRPELLQYLNRLSDLFFVLARTFSQEHEGAEVFWQSQRLAMQDNKK</sequence>
<dbReference type="Proteomes" id="UP000677054">
    <property type="component" value="Unassembled WGS sequence"/>
</dbReference>
<dbReference type="AlphaFoldDB" id="A0A7R9FUL6"/>
<evidence type="ECO:0000256" key="3">
    <source>
        <dbReference type="ARBA" id="ARBA00022840"/>
    </source>
</evidence>
<dbReference type="InterPro" id="IPR016030">
    <property type="entry name" value="CblAdoTrfase-like"/>
</dbReference>
<reference evidence="6" key="1">
    <citation type="submission" date="2020-11" db="EMBL/GenBank/DDBJ databases">
        <authorList>
            <person name="Tran Van P."/>
        </authorList>
    </citation>
    <scope>NUCLEOTIDE SEQUENCE</scope>
</reference>
<organism evidence="6">
    <name type="scientific">Darwinula stevensoni</name>
    <dbReference type="NCBI Taxonomy" id="69355"/>
    <lineage>
        <taxon>Eukaryota</taxon>
        <taxon>Metazoa</taxon>
        <taxon>Ecdysozoa</taxon>
        <taxon>Arthropoda</taxon>
        <taxon>Crustacea</taxon>
        <taxon>Oligostraca</taxon>
        <taxon>Ostracoda</taxon>
        <taxon>Podocopa</taxon>
        <taxon>Podocopida</taxon>
        <taxon>Darwinulocopina</taxon>
        <taxon>Darwinuloidea</taxon>
        <taxon>Darwinulidae</taxon>
        <taxon>Darwinula</taxon>
    </lineage>
</organism>
<name>A0A7R9FUL6_9CRUS</name>
<evidence type="ECO:0000256" key="4">
    <source>
        <dbReference type="RuleBase" id="RU366026"/>
    </source>
</evidence>
<dbReference type="EMBL" id="CAJPEV010039875">
    <property type="protein sequence ID" value="CAG0909902.1"/>
    <property type="molecule type" value="Genomic_DNA"/>
</dbReference>
<evidence type="ECO:0000313" key="6">
    <source>
        <dbReference type="EMBL" id="CAD7255625.1"/>
    </source>
</evidence>
<dbReference type="Pfam" id="PF01923">
    <property type="entry name" value="Cob_adeno_trans"/>
    <property type="match status" value="1"/>
</dbReference>
<dbReference type="InterPro" id="IPR036451">
    <property type="entry name" value="CblAdoTrfase-like_sf"/>
</dbReference>
<protein>
    <recommendedName>
        <fullName evidence="5">Cobalamin adenosyltransferase-like domain-containing protein</fullName>
    </recommendedName>
</protein>
<dbReference type="GO" id="GO:0005524">
    <property type="term" value="F:ATP binding"/>
    <property type="evidence" value="ECO:0007669"/>
    <property type="project" value="UniProtKB-UniRule"/>
</dbReference>
<dbReference type="Gene3D" id="1.20.1200.10">
    <property type="entry name" value="Cobalamin adenosyltransferase-like"/>
    <property type="match status" value="1"/>
</dbReference>
<dbReference type="PANTHER" id="PTHR12213">
    <property type="entry name" value="CORRINOID ADENOSYLTRANSFERASE"/>
    <property type="match status" value="1"/>
</dbReference>
<keyword evidence="3 4" id="KW-0067">ATP-binding</keyword>
<evidence type="ECO:0000256" key="1">
    <source>
        <dbReference type="ARBA" id="ARBA00022679"/>
    </source>
</evidence>
<evidence type="ECO:0000256" key="2">
    <source>
        <dbReference type="ARBA" id="ARBA00022741"/>
    </source>
</evidence>
<accession>A0A7R9FUL6</accession>
<dbReference type="SUPFAM" id="SSF89028">
    <property type="entry name" value="Cobalamin adenosyltransferase-like"/>
    <property type="match status" value="1"/>
</dbReference>
<dbReference type="NCBIfam" id="TIGR00636">
    <property type="entry name" value="PduO_Nterm"/>
    <property type="match status" value="1"/>
</dbReference>
<evidence type="ECO:0000313" key="7">
    <source>
        <dbReference type="Proteomes" id="UP000677054"/>
    </source>
</evidence>
<keyword evidence="7" id="KW-1185">Reference proteome</keyword>
<dbReference type="InterPro" id="IPR029499">
    <property type="entry name" value="PduO-typ"/>
</dbReference>